<evidence type="ECO:0000313" key="8">
    <source>
        <dbReference type="EMBL" id="RNF81701.1"/>
    </source>
</evidence>
<dbReference type="InterPro" id="IPR015500">
    <property type="entry name" value="Peptidase_S8_subtilisin-rel"/>
</dbReference>
<evidence type="ECO:0000256" key="2">
    <source>
        <dbReference type="ARBA" id="ARBA00022670"/>
    </source>
</evidence>
<dbReference type="PROSITE" id="PS00138">
    <property type="entry name" value="SUBTILASE_SER"/>
    <property type="match status" value="1"/>
</dbReference>
<evidence type="ECO:0000256" key="6">
    <source>
        <dbReference type="PROSITE-ProRule" id="PRU01240"/>
    </source>
</evidence>
<dbReference type="InterPro" id="IPR034061">
    <property type="entry name" value="Peptidases_S8_Autotransporter"/>
</dbReference>
<keyword evidence="9" id="KW-1185">Reference proteome</keyword>
<dbReference type="InterPro" id="IPR051048">
    <property type="entry name" value="Peptidase_S8/S53_subtilisin"/>
</dbReference>
<keyword evidence="5 6" id="KW-0720">Serine protease</keyword>
<dbReference type="PRINTS" id="PR00723">
    <property type="entry name" value="SUBTILISIN"/>
</dbReference>
<dbReference type="OrthoDB" id="5360469at2"/>
<evidence type="ECO:0000259" key="7">
    <source>
        <dbReference type="PROSITE" id="PS51208"/>
    </source>
</evidence>
<dbReference type="NCBIfam" id="TIGR01414">
    <property type="entry name" value="autotrans_barl"/>
    <property type="match status" value="1"/>
</dbReference>
<dbReference type="InterPro" id="IPR000209">
    <property type="entry name" value="Peptidase_S8/S53_dom"/>
</dbReference>
<comment type="similarity">
    <text evidence="1 6">Belongs to the peptidase S8 family.</text>
</comment>
<feature type="active site" description="Charge relay system" evidence="6">
    <location>
        <position position="403"/>
    </location>
</feature>
<keyword evidence="2 6" id="KW-0645">Protease</keyword>
<dbReference type="InterPro" id="IPR005546">
    <property type="entry name" value="Autotransporte_beta"/>
</dbReference>
<comment type="caution">
    <text evidence="8">The sequence shown here is derived from an EMBL/GenBank/DDBJ whole genome shotgun (WGS) entry which is preliminary data.</text>
</comment>
<gene>
    <name evidence="8" type="ORF">EER27_16410</name>
</gene>
<sequence>MQGNAIASSQSTQRKGHVRSTLSLAIVGALLLGAIAPAAAQQQPTYQEAGRIGDAASWRTEEFKADWGLSAIGAEYAYARGLTGKGVRLGVFDSGVNLGHGDFAGRNHNGIGIADPGCTNTTAINGPDACFSSTGDSVAVEYFHYTDEDRAFVAYLIEIGYLYDWVDEYLETIAGYQYVTHGTHVAGTMAANRDGNGTHGVAFGSDLTSARLFSDSYSDLDTLLGIGGQSYAIGPGSEAVASMYQQMSAQGVRAINHSWGLSQEPRTVAEMDALYASDGAADYFSTYINPSLRDGIIQVWAAGNGNGDIAGIYATLPRWNPELEKYWLSVVNVNRDGVLDGSSSICGQTMNWCVTAPGTDITSTVVGGDIEGTPQYDADGNFVGIGVTDGQPEFGYGDLTGTSMAAPHVTGALALLMERFPYLDNPQIRDILLTTATDLGAVGVDELYGWGLINLRKAIEGPGQLRVDTDVVMNSRAGGAKVWEGLAWDDWTNDISGPGRMTKSGVGWLRLSGDNSFNGATVRSGVLELDGTNTLTDNVAVEGGYLILNGSLVNTALAVNNGTAVIDGTVSGASTVVGANGRIGGTGTLADTKVFGTMAAGNGVGTLTIAGDYVQGAGSTFEAELAAGGRSDLLQVNGHASLQGGTLTFLRGDANQNWVGAHYNLLSATSLDGQFAAIDRSAFSPFLNFNLVYATNGVSVDVVRGQALASAGGTWNQTAVGSSVDAMADNAVMLRALTQLFPQQAQSTFDSLSGELHASTRAVLVDGSRHVRDAALARAQAGNGAFAPAAAGSAAWIEVLRNGGAVQADGNAGRVDYSGNTTLVGYDYRFENGLRLGALGGTGRSDLKLPSRSSEGDVNTRQLGIYAGQAWGGFGVRGGLNYARHDIDVERDIVFPGVVDHTRAQYDASSSQAFVEGGYRFGKGAWEVEPYAQVAHVRVDSDGFSEQGGVAALVGDDADSRANLSTLGLRFNLNLRGSAQTEDRLSLRGGIARRHASGDLVSDTGMSLAGGTVFSVRGASLAQDSTLVEAGFGARIGQSSLLEVSYSGMFADETRDHGMNARFTVSF</sequence>
<reference evidence="8 9" key="1">
    <citation type="submission" date="2018-11" db="EMBL/GenBank/DDBJ databases">
        <title>Lysobacter cryohumiis sp. nov., isolated from soil in the Tianshan Mountains, Xinjiang, China.</title>
        <authorList>
            <person name="Luo Y."/>
            <person name="Sheng H."/>
        </authorList>
    </citation>
    <scope>NUCLEOTIDE SEQUENCE [LARGE SCALE GENOMIC DNA]</scope>
    <source>
        <strain evidence="8 9">ZS60</strain>
    </source>
</reference>
<dbReference type="PROSITE" id="PS00137">
    <property type="entry name" value="SUBTILASE_HIS"/>
    <property type="match status" value="1"/>
</dbReference>
<dbReference type="RefSeq" id="WP_123089227.1">
    <property type="nucleotide sequence ID" value="NZ_RIBS01000013.1"/>
</dbReference>
<dbReference type="SUPFAM" id="SSF103515">
    <property type="entry name" value="Autotransporter"/>
    <property type="match status" value="1"/>
</dbReference>
<dbReference type="AlphaFoldDB" id="A0A3M8SK88"/>
<dbReference type="GO" id="GO:0006508">
    <property type="term" value="P:proteolysis"/>
    <property type="evidence" value="ECO:0007669"/>
    <property type="project" value="UniProtKB-KW"/>
</dbReference>
<keyword evidence="4 6" id="KW-0378">Hydrolase</keyword>
<accession>A0A3M8SK88</accession>
<dbReference type="Pfam" id="PF03797">
    <property type="entry name" value="Autotransporter"/>
    <property type="match status" value="1"/>
</dbReference>
<dbReference type="Gene3D" id="2.40.128.130">
    <property type="entry name" value="Autotransporter beta-domain"/>
    <property type="match status" value="1"/>
</dbReference>
<dbReference type="InterPro" id="IPR036709">
    <property type="entry name" value="Autotransporte_beta_dom_sf"/>
</dbReference>
<dbReference type="InterPro" id="IPR023828">
    <property type="entry name" value="Peptidase_S8_Ser-AS"/>
</dbReference>
<feature type="domain" description="Autotransporter" evidence="7">
    <location>
        <begin position="788"/>
        <end position="1067"/>
    </location>
</feature>
<name>A0A3M8SK88_9GAMM</name>
<dbReference type="PANTHER" id="PTHR43399">
    <property type="entry name" value="SUBTILISIN-RELATED"/>
    <property type="match status" value="1"/>
</dbReference>
<dbReference type="Proteomes" id="UP000267049">
    <property type="component" value="Unassembled WGS sequence"/>
</dbReference>
<evidence type="ECO:0000256" key="3">
    <source>
        <dbReference type="ARBA" id="ARBA00022729"/>
    </source>
</evidence>
<protein>
    <submittedName>
        <fullName evidence="8">Autotransporter domain-containing protein</fullName>
    </submittedName>
</protein>
<keyword evidence="3" id="KW-0732">Signal</keyword>
<dbReference type="InterPro" id="IPR006315">
    <property type="entry name" value="OM_autotransptr_brl_dom"/>
</dbReference>
<dbReference type="PROSITE" id="PS51208">
    <property type="entry name" value="AUTOTRANSPORTER"/>
    <property type="match status" value="1"/>
</dbReference>
<dbReference type="SMART" id="SM00869">
    <property type="entry name" value="Autotransporter"/>
    <property type="match status" value="1"/>
</dbReference>
<evidence type="ECO:0000256" key="4">
    <source>
        <dbReference type="ARBA" id="ARBA00022801"/>
    </source>
</evidence>
<dbReference type="SUPFAM" id="SSF52743">
    <property type="entry name" value="Subtilisin-like"/>
    <property type="match status" value="1"/>
</dbReference>
<dbReference type="GO" id="GO:0004252">
    <property type="term" value="F:serine-type endopeptidase activity"/>
    <property type="evidence" value="ECO:0007669"/>
    <property type="project" value="UniProtKB-UniRule"/>
</dbReference>
<dbReference type="GO" id="GO:0019867">
    <property type="term" value="C:outer membrane"/>
    <property type="evidence" value="ECO:0007669"/>
    <property type="project" value="InterPro"/>
</dbReference>
<feature type="active site" description="Charge relay system" evidence="6">
    <location>
        <position position="93"/>
    </location>
</feature>
<organism evidence="8 9">
    <name type="scientific">Montanilutibacter psychrotolerans</name>
    <dbReference type="NCBI Taxonomy" id="1327343"/>
    <lineage>
        <taxon>Bacteria</taxon>
        <taxon>Pseudomonadati</taxon>
        <taxon>Pseudomonadota</taxon>
        <taxon>Gammaproteobacteria</taxon>
        <taxon>Lysobacterales</taxon>
        <taxon>Lysobacteraceae</taxon>
        <taxon>Montanilutibacter</taxon>
    </lineage>
</organism>
<dbReference type="EMBL" id="RIBS01000013">
    <property type="protein sequence ID" value="RNF81701.1"/>
    <property type="molecule type" value="Genomic_DNA"/>
</dbReference>
<dbReference type="Pfam" id="PF00082">
    <property type="entry name" value="Peptidase_S8"/>
    <property type="match status" value="1"/>
</dbReference>
<feature type="active site" description="Charge relay system" evidence="6">
    <location>
        <position position="181"/>
    </location>
</feature>
<evidence type="ECO:0000256" key="1">
    <source>
        <dbReference type="ARBA" id="ARBA00011073"/>
    </source>
</evidence>
<proteinExistence type="inferred from homology"/>
<dbReference type="CDD" id="cd04848">
    <property type="entry name" value="Peptidases_S8_Autotransporter_serine_protease_like"/>
    <property type="match status" value="1"/>
</dbReference>
<evidence type="ECO:0000313" key="9">
    <source>
        <dbReference type="Proteomes" id="UP000267049"/>
    </source>
</evidence>
<dbReference type="PANTHER" id="PTHR43399:SF4">
    <property type="entry name" value="CELL WALL-ASSOCIATED PROTEASE"/>
    <property type="match status" value="1"/>
</dbReference>
<evidence type="ECO:0000256" key="5">
    <source>
        <dbReference type="ARBA" id="ARBA00022825"/>
    </source>
</evidence>
<dbReference type="InterPro" id="IPR022398">
    <property type="entry name" value="Peptidase_S8_His-AS"/>
</dbReference>
<dbReference type="PROSITE" id="PS51892">
    <property type="entry name" value="SUBTILASE"/>
    <property type="match status" value="1"/>
</dbReference>
<dbReference type="InterPro" id="IPR036852">
    <property type="entry name" value="Peptidase_S8/S53_dom_sf"/>
</dbReference>
<dbReference type="Gene3D" id="3.40.50.200">
    <property type="entry name" value="Peptidase S8/S53 domain"/>
    <property type="match status" value="1"/>
</dbReference>